<dbReference type="GO" id="GO:0030246">
    <property type="term" value="F:carbohydrate binding"/>
    <property type="evidence" value="ECO:0007669"/>
    <property type="project" value="InterPro"/>
</dbReference>
<dbReference type="InterPro" id="IPR037018">
    <property type="entry name" value="GH65_N"/>
</dbReference>
<dbReference type="Gene3D" id="2.60.420.10">
    <property type="entry name" value="Maltose phosphorylase, domain 3"/>
    <property type="match status" value="1"/>
</dbReference>
<proteinExistence type="inferred from homology"/>
<evidence type="ECO:0000259" key="4">
    <source>
        <dbReference type="Pfam" id="PF03632"/>
    </source>
</evidence>
<dbReference type="InterPro" id="IPR012341">
    <property type="entry name" value="6hp_glycosidase-like_sf"/>
</dbReference>
<dbReference type="InterPro" id="IPR005196">
    <property type="entry name" value="Glyco_hydro_65_N"/>
</dbReference>
<dbReference type="RefSeq" id="WP_003125614.1">
    <property type="nucleotide sequence ID" value="NZ_CAAKOE010000024.1"/>
</dbReference>
<evidence type="ECO:0000256" key="1">
    <source>
        <dbReference type="ARBA" id="ARBA00006768"/>
    </source>
</evidence>
<accession>A0A6I4XEC6</accession>
<sequence>MDKRFLLQAQELSHQKPEYLETLFAVGNGQIGVRAGHPLKVNANYPGNPGAFVNGFFDSEPIQYGEWAYGYAKEHQTICKLPNLRGLSLSIGQEQSSDSVWQTEQIQLTLDMAEGILHESYHVETPLGKSFDLEMQSFASMTRSEFYVCRYTIKNANFTEPITVSHPLDQRFTVNQTDDPRVANKEHQLLKEEHGDYAIWTAPHSQKKLAIRVIGGDGQIQSGESLTTIFQLRLQEAEGAPFYQEAVDFETFVAEQRESYQQFWAASDIEITGDQELQKGIRFNLFHLNQGAGRDGRTNFAAKGLTGEGYEGHYFWDTEMYLLPFFTYTNPDTAKALLTYRATILPQAQKRAQELSQDGALFAWRTIDGQETSAYYPAGTAQLHINADIVYAFQLYERVTGDVRFIEEVGSEVVFETAKFWLSYGDFIEKDGKPSFCINGVTGPDEYSALVNNNFYTNKMAQNNLYYAIELAKRYEKHMELIDQWQQAADLMYFGYDASRGLTKQDDEFLEQSVWPFEETPAANYPLLLHYHPMIIYKHQVCKQADTVLAQMLFTGDFTLEQLKQDYQYYEKVTTHDSSLSRSIFSVMASRIGETAKAYRYFMDTALMDLTDLQKNVVDGIHGANMGGSWLSLIYGFAGLYYDEGIRLSNHLPKEITELAFKLFYQGEELRITLKEGKVECQLAPETELFIEQTGKDIWVRKTSKEHLKEGL</sequence>
<dbReference type="SUPFAM" id="SSF48208">
    <property type="entry name" value="Six-hairpin glycosidases"/>
    <property type="match status" value="1"/>
</dbReference>
<feature type="binding site" evidence="3">
    <location>
        <begin position="543"/>
        <end position="544"/>
    </location>
    <ligand>
        <name>substrate</name>
    </ligand>
</feature>
<evidence type="ECO:0000259" key="5">
    <source>
        <dbReference type="Pfam" id="PF03633"/>
    </source>
</evidence>
<protein>
    <submittedName>
        <fullName evidence="7">Glycoside hydrolase family 65 protein</fullName>
    </submittedName>
</protein>
<dbReference type="GO" id="GO:0016757">
    <property type="term" value="F:glycosyltransferase activity"/>
    <property type="evidence" value="ECO:0007669"/>
    <property type="project" value="UniProtKB-ARBA"/>
</dbReference>
<evidence type="ECO:0000313" key="8">
    <source>
        <dbReference type="Proteomes" id="UP000439965"/>
    </source>
</evidence>
<evidence type="ECO:0000256" key="3">
    <source>
        <dbReference type="PIRSR" id="PIRSR036289-51"/>
    </source>
</evidence>
<evidence type="ECO:0000256" key="2">
    <source>
        <dbReference type="PIRSR" id="PIRSR036289-50"/>
    </source>
</evidence>
<dbReference type="GO" id="GO:0004553">
    <property type="term" value="F:hydrolase activity, hydrolyzing O-glycosyl compounds"/>
    <property type="evidence" value="ECO:0007669"/>
    <property type="project" value="TreeGrafter"/>
</dbReference>
<dbReference type="InterPro" id="IPR005195">
    <property type="entry name" value="Glyco_hydro_65_M"/>
</dbReference>
<dbReference type="Proteomes" id="UP000439965">
    <property type="component" value="Unassembled WGS sequence"/>
</dbReference>
<dbReference type="PANTHER" id="PTHR11051:SF13">
    <property type="entry name" value="GLYCOSYL TRANSFERASE"/>
    <property type="match status" value="1"/>
</dbReference>
<dbReference type="PIRSF" id="PIRSF036289">
    <property type="entry name" value="Glycosyl_hydrolase_malt_phosph"/>
    <property type="match status" value="1"/>
</dbReference>
<dbReference type="InterPro" id="IPR005194">
    <property type="entry name" value="Glyco_hydro_65_C"/>
</dbReference>
<dbReference type="Pfam" id="PF03633">
    <property type="entry name" value="Glyco_hydro_65C"/>
    <property type="match status" value="1"/>
</dbReference>
<comment type="caution">
    <text evidence="7">The sequence shown here is derived from an EMBL/GenBank/DDBJ whole genome shotgun (WGS) entry which is preliminary data.</text>
</comment>
<evidence type="ECO:0000313" key="7">
    <source>
        <dbReference type="EMBL" id="MXS25913.1"/>
    </source>
</evidence>
<dbReference type="InterPro" id="IPR008928">
    <property type="entry name" value="6-hairpin_glycosidase_sf"/>
</dbReference>
<reference evidence="7 8" key="1">
    <citation type="submission" date="2019-04" db="EMBL/GenBank/DDBJ databases">
        <title>Step-wise assembly of the neonatal virome modulated by breast feeding.</title>
        <authorList>
            <person name="Liang G."/>
            <person name="Bushman F."/>
        </authorList>
    </citation>
    <scope>NUCLEOTIDE SEQUENCE [LARGE SCALE GENOMIC DNA]</scope>
    <source>
        <strain evidence="7 8">E3404</strain>
    </source>
</reference>
<feature type="domain" description="Glycoside hydrolase family 65 central catalytic" evidence="4">
    <location>
        <begin position="282"/>
        <end position="630"/>
    </location>
</feature>
<keyword evidence="7" id="KW-0378">Hydrolase</keyword>
<dbReference type="Pfam" id="PF03636">
    <property type="entry name" value="Glyco_hydro_65N"/>
    <property type="match status" value="1"/>
</dbReference>
<feature type="binding site" evidence="3">
    <location>
        <begin position="316"/>
        <end position="317"/>
    </location>
    <ligand>
        <name>substrate</name>
    </ligand>
</feature>
<dbReference type="Gene3D" id="2.70.98.40">
    <property type="entry name" value="Glycoside hydrolase, family 65, N-terminal domain"/>
    <property type="match status" value="1"/>
</dbReference>
<dbReference type="EMBL" id="WVTI01000005">
    <property type="protein sequence ID" value="MXS25913.1"/>
    <property type="molecule type" value="Genomic_DNA"/>
</dbReference>
<dbReference type="InterPro" id="IPR011013">
    <property type="entry name" value="Gal_mutarotase_sf_dom"/>
</dbReference>
<feature type="domain" description="Glycoside hydrolase family 65 N-terminal" evidence="6">
    <location>
        <begin position="12"/>
        <end position="199"/>
    </location>
</feature>
<evidence type="ECO:0000259" key="6">
    <source>
        <dbReference type="Pfam" id="PF03636"/>
    </source>
</evidence>
<feature type="active site" description="Proton donor" evidence="2">
    <location>
        <position position="446"/>
    </location>
</feature>
<dbReference type="SUPFAM" id="SSF74650">
    <property type="entry name" value="Galactose mutarotase-like"/>
    <property type="match status" value="1"/>
</dbReference>
<dbReference type="Pfam" id="PF03632">
    <property type="entry name" value="Glyco_hydro_65m"/>
    <property type="match status" value="1"/>
</dbReference>
<comment type="similarity">
    <text evidence="1">Belongs to the glycosyl hydrolase 65 family.</text>
</comment>
<gene>
    <name evidence="7" type="ORF">GTI89_07570</name>
</gene>
<organism evidence="7 8">
    <name type="scientific">Enterococcus gallinarum</name>
    <dbReference type="NCBI Taxonomy" id="1353"/>
    <lineage>
        <taxon>Bacteria</taxon>
        <taxon>Bacillati</taxon>
        <taxon>Bacillota</taxon>
        <taxon>Bacilli</taxon>
        <taxon>Lactobacillales</taxon>
        <taxon>Enterococcaceae</taxon>
        <taxon>Enterococcus</taxon>
    </lineage>
</organism>
<name>A0A6I4XEC6_ENTGA</name>
<dbReference type="AlphaFoldDB" id="A0A6I4XEC6"/>
<dbReference type="InterPro" id="IPR017045">
    <property type="entry name" value="Malt_Pase/Glycosyl_Hdrlase"/>
</dbReference>
<dbReference type="GO" id="GO:0005975">
    <property type="term" value="P:carbohydrate metabolic process"/>
    <property type="evidence" value="ECO:0007669"/>
    <property type="project" value="InterPro"/>
</dbReference>
<dbReference type="Gene3D" id="1.50.10.10">
    <property type="match status" value="1"/>
</dbReference>
<feature type="domain" description="Glycoside hydrolase family 65 C-terminal" evidence="5">
    <location>
        <begin position="642"/>
        <end position="695"/>
    </location>
</feature>
<dbReference type="PANTHER" id="PTHR11051">
    <property type="entry name" value="GLYCOSYL HYDROLASE-RELATED"/>
    <property type="match status" value="1"/>
</dbReference>